<proteinExistence type="predicted"/>
<dbReference type="AlphaFoldDB" id="A0A8H9J714"/>
<reference evidence="2" key="1">
    <citation type="journal article" date="2014" name="Int. J. Syst. Evol. Microbiol.">
        <title>Complete genome sequence of Corynebacterium casei LMG S-19264T (=DSM 44701T), isolated from a smear-ripened cheese.</title>
        <authorList>
            <consortium name="US DOE Joint Genome Institute (JGI-PGF)"/>
            <person name="Walter F."/>
            <person name="Albersmeier A."/>
            <person name="Kalinowski J."/>
            <person name="Ruckert C."/>
        </authorList>
    </citation>
    <scope>NUCLEOTIDE SEQUENCE</scope>
    <source>
        <strain evidence="2">CGMCC 4.7679</strain>
    </source>
</reference>
<sequence>MLGLVQQSHGGRRCGRAHRQRQRVLPGAVTPRDGGNGHCPSLFLLVVAVPGTETLPPPLRQAPHRRALHRVSNLCSSKFQPNFEHVFVQVLIR</sequence>
<protein>
    <submittedName>
        <fullName evidence="2">Uncharacterized protein</fullName>
    </submittedName>
</protein>
<organism evidence="2 3">
    <name type="scientific">Amycolatopsis bartoniae</name>
    <dbReference type="NCBI Taxonomy" id="941986"/>
    <lineage>
        <taxon>Bacteria</taxon>
        <taxon>Bacillati</taxon>
        <taxon>Actinomycetota</taxon>
        <taxon>Actinomycetes</taxon>
        <taxon>Pseudonocardiales</taxon>
        <taxon>Pseudonocardiaceae</taxon>
        <taxon>Amycolatopsis</taxon>
    </lineage>
</organism>
<feature type="compositionally biased region" description="Basic residues" evidence="1">
    <location>
        <begin position="10"/>
        <end position="22"/>
    </location>
</feature>
<feature type="region of interest" description="Disordered" evidence="1">
    <location>
        <begin position="1"/>
        <end position="33"/>
    </location>
</feature>
<name>A0A8H9J714_9PSEU</name>
<dbReference type="EMBL" id="BNAV01000019">
    <property type="protein sequence ID" value="GHF86168.1"/>
    <property type="molecule type" value="Genomic_DNA"/>
</dbReference>
<keyword evidence="3" id="KW-1185">Reference proteome</keyword>
<evidence type="ECO:0000313" key="2">
    <source>
        <dbReference type="EMBL" id="GHF86168.1"/>
    </source>
</evidence>
<reference evidence="2" key="2">
    <citation type="submission" date="2020-09" db="EMBL/GenBank/DDBJ databases">
        <authorList>
            <person name="Sun Q."/>
            <person name="Zhou Y."/>
        </authorList>
    </citation>
    <scope>NUCLEOTIDE SEQUENCE</scope>
    <source>
        <strain evidence="2">CGMCC 4.7679</strain>
    </source>
</reference>
<accession>A0A8H9J714</accession>
<evidence type="ECO:0000313" key="3">
    <source>
        <dbReference type="Proteomes" id="UP000658656"/>
    </source>
</evidence>
<evidence type="ECO:0000256" key="1">
    <source>
        <dbReference type="SAM" id="MobiDB-lite"/>
    </source>
</evidence>
<dbReference type="Proteomes" id="UP000658656">
    <property type="component" value="Unassembled WGS sequence"/>
</dbReference>
<gene>
    <name evidence="2" type="ORF">GCM10017566_70070</name>
</gene>
<comment type="caution">
    <text evidence="2">The sequence shown here is derived from an EMBL/GenBank/DDBJ whole genome shotgun (WGS) entry which is preliminary data.</text>
</comment>